<sequence length="58" mass="6875">MIQYFQVVSLQELSFFPCFFSPCVSCSFVYCTILLLFSEKLSCKLYSQKKKLYMTYAE</sequence>
<accession>A0A0A8Y514</accession>
<dbReference type="EMBL" id="GBRH01276816">
    <property type="protein sequence ID" value="JAD21079.1"/>
    <property type="molecule type" value="Transcribed_RNA"/>
</dbReference>
<evidence type="ECO:0000256" key="1">
    <source>
        <dbReference type="SAM" id="Phobius"/>
    </source>
</evidence>
<keyword evidence="1" id="KW-1133">Transmembrane helix</keyword>
<protein>
    <submittedName>
        <fullName evidence="2">Uncharacterized protein</fullName>
    </submittedName>
</protein>
<proteinExistence type="predicted"/>
<reference evidence="2" key="2">
    <citation type="journal article" date="2015" name="Data Brief">
        <title>Shoot transcriptome of the giant reed, Arundo donax.</title>
        <authorList>
            <person name="Barrero R.A."/>
            <person name="Guerrero F.D."/>
            <person name="Moolhuijzen P."/>
            <person name="Goolsby J.A."/>
            <person name="Tidwell J."/>
            <person name="Bellgard S.E."/>
            <person name="Bellgard M.I."/>
        </authorList>
    </citation>
    <scope>NUCLEOTIDE SEQUENCE</scope>
    <source>
        <tissue evidence="2">Shoot tissue taken approximately 20 cm above the soil surface</tissue>
    </source>
</reference>
<keyword evidence="1" id="KW-0812">Transmembrane</keyword>
<evidence type="ECO:0000313" key="2">
    <source>
        <dbReference type="EMBL" id="JAD21079.1"/>
    </source>
</evidence>
<organism evidence="2">
    <name type="scientific">Arundo donax</name>
    <name type="common">Giant reed</name>
    <name type="synonym">Donax arundinaceus</name>
    <dbReference type="NCBI Taxonomy" id="35708"/>
    <lineage>
        <taxon>Eukaryota</taxon>
        <taxon>Viridiplantae</taxon>
        <taxon>Streptophyta</taxon>
        <taxon>Embryophyta</taxon>
        <taxon>Tracheophyta</taxon>
        <taxon>Spermatophyta</taxon>
        <taxon>Magnoliopsida</taxon>
        <taxon>Liliopsida</taxon>
        <taxon>Poales</taxon>
        <taxon>Poaceae</taxon>
        <taxon>PACMAD clade</taxon>
        <taxon>Arundinoideae</taxon>
        <taxon>Arundineae</taxon>
        <taxon>Arundo</taxon>
    </lineage>
</organism>
<feature type="transmembrane region" description="Helical" evidence="1">
    <location>
        <begin position="14"/>
        <end position="37"/>
    </location>
</feature>
<name>A0A0A8Y514_ARUDO</name>
<dbReference type="AlphaFoldDB" id="A0A0A8Y514"/>
<keyword evidence="1" id="KW-0472">Membrane</keyword>
<reference evidence="2" key="1">
    <citation type="submission" date="2014-09" db="EMBL/GenBank/DDBJ databases">
        <authorList>
            <person name="Magalhaes I.L.F."/>
            <person name="Oliveira U."/>
            <person name="Santos F.R."/>
            <person name="Vidigal T.H.D.A."/>
            <person name="Brescovit A.D."/>
            <person name="Santos A.J."/>
        </authorList>
    </citation>
    <scope>NUCLEOTIDE SEQUENCE</scope>
    <source>
        <tissue evidence="2">Shoot tissue taken approximately 20 cm above the soil surface</tissue>
    </source>
</reference>